<accession>A0A0F4NK50</accession>
<dbReference type="AlphaFoldDB" id="A0A0F4NK50"/>
<proteinExistence type="predicted"/>
<gene>
    <name evidence="1" type="ORF">TW81_07265</name>
</gene>
<dbReference type="OrthoDB" id="5902762at2"/>
<dbReference type="RefSeq" id="WP_045955050.1">
    <property type="nucleotide sequence ID" value="NZ_JXXV01000014.1"/>
</dbReference>
<dbReference type="STRING" id="579748.TW81_07265"/>
<organism evidence="1 2">
    <name type="scientific">Vibrio galatheae</name>
    <dbReference type="NCBI Taxonomy" id="579748"/>
    <lineage>
        <taxon>Bacteria</taxon>
        <taxon>Pseudomonadati</taxon>
        <taxon>Pseudomonadota</taxon>
        <taxon>Gammaproteobacteria</taxon>
        <taxon>Vibrionales</taxon>
        <taxon>Vibrionaceae</taxon>
        <taxon>Vibrio</taxon>
    </lineage>
</organism>
<keyword evidence="2" id="KW-1185">Reference proteome</keyword>
<dbReference type="PATRIC" id="fig|579748.3.peg.1492"/>
<dbReference type="EMBL" id="JXXV01000014">
    <property type="protein sequence ID" value="KJY83570.1"/>
    <property type="molecule type" value="Genomic_DNA"/>
</dbReference>
<name>A0A0F4NK50_9VIBR</name>
<comment type="caution">
    <text evidence="1">The sequence shown here is derived from an EMBL/GenBank/DDBJ whole genome shotgun (WGS) entry which is preliminary data.</text>
</comment>
<evidence type="ECO:0000313" key="1">
    <source>
        <dbReference type="EMBL" id="KJY83570.1"/>
    </source>
</evidence>
<reference evidence="1 2" key="1">
    <citation type="journal article" date="2015" name="BMC Genomics">
        <title>Genome mining reveals unlocked bioactive potential of marine Gram-negative bacteria.</title>
        <authorList>
            <person name="Machado H."/>
            <person name="Sonnenschein E.C."/>
            <person name="Melchiorsen J."/>
            <person name="Gram L."/>
        </authorList>
    </citation>
    <scope>NUCLEOTIDE SEQUENCE [LARGE SCALE GENOMIC DNA]</scope>
    <source>
        <strain evidence="1 2">S2757</strain>
    </source>
</reference>
<evidence type="ECO:0000313" key="2">
    <source>
        <dbReference type="Proteomes" id="UP000033673"/>
    </source>
</evidence>
<sequence length="91" mass="10264">MLLNDIAQIIEFTDSDHLSQAMDIFNQKGAVHSNQLPFLDVIYANASHLVMKKLTSIGFKGIAQCTQTRRGDYIIFDANQLSREDALCLFE</sequence>
<protein>
    <submittedName>
        <fullName evidence="1">Uncharacterized protein</fullName>
    </submittedName>
</protein>
<dbReference type="Proteomes" id="UP000033673">
    <property type="component" value="Unassembled WGS sequence"/>
</dbReference>